<keyword evidence="1" id="KW-1133">Transmembrane helix</keyword>
<keyword evidence="1" id="KW-0812">Transmembrane</keyword>
<evidence type="ECO:0000256" key="1">
    <source>
        <dbReference type="SAM" id="Phobius"/>
    </source>
</evidence>
<dbReference type="EMBL" id="JBHMAA010000015">
    <property type="protein sequence ID" value="MFB9950230.1"/>
    <property type="molecule type" value="Genomic_DNA"/>
</dbReference>
<protein>
    <submittedName>
        <fullName evidence="2">Uncharacterized protein</fullName>
    </submittedName>
</protein>
<organism evidence="2 3">
    <name type="scientific">Rhizobium puerariae</name>
    <dbReference type="NCBI Taxonomy" id="1585791"/>
    <lineage>
        <taxon>Bacteria</taxon>
        <taxon>Pseudomonadati</taxon>
        <taxon>Pseudomonadota</taxon>
        <taxon>Alphaproteobacteria</taxon>
        <taxon>Hyphomicrobiales</taxon>
        <taxon>Rhizobiaceae</taxon>
        <taxon>Rhizobium/Agrobacterium group</taxon>
        <taxon>Rhizobium</taxon>
    </lineage>
</organism>
<evidence type="ECO:0000313" key="2">
    <source>
        <dbReference type="EMBL" id="MFB9950230.1"/>
    </source>
</evidence>
<sequence length="42" mass="4792">MVYEWDAKRARRAQLTKLGLGLFVALVIVMVPTWVAFTLDVI</sequence>
<name>A0ABV6ALP4_9HYPH</name>
<comment type="caution">
    <text evidence="2">The sequence shown here is derived from an EMBL/GenBank/DDBJ whole genome shotgun (WGS) entry which is preliminary data.</text>
</comment>
<keyword evidence="1" id="KW-0472">Membrane</keyword>
<feature type="transmembrane region" description="Helical" evidence="1">
    <location>
        <begin position="18"/>
        <end position="37"/>
    </location>
</feature>
<evidence type="ECO:0000313" key="3">
    <source>
        <dbReference type="Proteomes" id="UP001589692"/>
    </source>
</evidence>
<reference evidence="2 3" key="1">
    <citation type="submission" date="2024-09" db="EMBL/GenBank/DDBJ databases">
        <authorList>
            <person name="Sun Q."/>
            <person name="Mori K."/>
        </authorList>
    </citation>
    <scope>NUCLEOTIDE SEQUENCE [LARGE SCALE GENOMIC DNA]</scope>
    <source>
        <strain evidence="2 3">TBRC 4938</strain>
    </source>
</reference>
<accession>A0ABV6ALP4</accession>
<keyword evidence="3" id="KW-1185">Reference proteome</keyword>
<dbReference type="RefSeq" id="WP_377262253.1">
    <property type="nucleotide sequence ID" value="NZ_JBHMAA010000015.1"/>
</dbReference>
<dbReference type="Proteomes" id="UP001589692">
    <property type="component" value="Unassembled WGS sequence"/>
</dbReference>
<gene>
    <name evidence="2" type="ORF">ACFFP0_15325</name>
</gene>
<proteinExistence type="predicted"/>